<keyword evidence="3" id="KW-0804">Transcription</keyword>
<keyword evidence="6" id="KW-1185">Reference proteome</keyword>
<sequence length="153" mass="16686">MDSPLLLDRLLQIADLFQRDMAREYDGTPLSPARMGVLWTIHHSGPVQQHTIAAALNVTPRNITGLVDALEAVGYVERIPDPTDRRARLVGLTPQGHELMERTVREHAALNATLLASVRAADRDRVEVAIAAIADRLAQLVSEAAKADKARAS</sequence>
<keyword evidence="1" id="KW-0805">Transcription regulation</keyword>
<keyword evidence="2" id="KW-0238">DNA-binding</keyword>
<gene>
    <name evidence="5" type="ORF">ACH3VR_00155</name>
</gene>
<name>A0ABW7Q260_9MICO</name>
<dbReference type="PANTHER" id="PTHR42756:SF1">
    <property type="entry name" value="TRANSCRIPTIONAL REPRESSOR OF EMRAB OPERON"/>
    <property type="match status" value="1"/>
</dbReference>
<evidence type="ECO:0000256" key="1">
    <source>
        <dbReference type="ARBA" id="ARBA00023015"/>
    </source>
</evidence>
<dbReference type="PROSITE" id="PS01117">
    <property type="entry name" value="HTH_MARR_1"/>
    <property type="match status" value="1"/>
</dbReference>
<dbReference type="RefSeq" id="WP_396638721.1">
    <property type="nucleotide sequence ID" value="NZ_JBIQWL010000001.1"/>
</dbReference>
<protein>
    <submittedName>
        <fullName evidence="5">MarR family winged helix-turn-helix transcriptional regulator</fullName>
    </submittedName>
</protein>
<evidence type="ECO:0000313" key="5">
    <source>
        <dbReference type="EMBL" id="MFH8248761.1"/>
    </source>
</evidence>
<dbReference type="InterPro" id="IPR000835">
    <property type="entry name" value="HTH_MarR-typ"/>
</dbReference>
<proteinExistence type="predicted"/>
<dbReference type="SMART" id="SM00347">
    <property type="entry name" value="HTH_MARR"/>
    <property type="match status" value="1"/>
</dbReference>
<evidence type="ECO:0000256" key="2">
    <source>
        <dbReference type="ARBA" id="ARBA00023125"/>
    </source>
</evidence>
<evidence type="ECO:0000259" key="4">
    <source>
        <dbReference type="PROSITE" id="PS50995"/>
    </source>
</evidence>
<dbReference type="InterPro" id="IPR023187">
    <property type="entry name" value="Tscrpt_reg_MarR-type_CS"/>
</dbReference>
<dbReference type="EMBL" id="JBIQWL010000001">
    <property type="protein sequence ID" value="MFH8248761.1"/>
    <property type="molecule type" value="Genomic_DNA"/>
</dbReference>
<evidence type="ECO:0000256" key="3">
    <source>
        <dbReference type="ARBA" id="ARBA00023163"/>
    </source>
</evidence>
<dbReference type="PROSITE" id="PS50995">
    <property type="entry name" value="HTH_MARR_2"/>
    <property type="match status" value="1"/>
</dbReference>
<comment type="caution">
    <text evidence="5">The sequence shown here is derived from an EMBL/GenBank/DDBJ whole genome shotgun (WGS) entry which is preliminary data.</text>
</comment>
<dbReference type="Gene3D" id="1.10.10.10">
    <property type="entry name" value="Winged helix-like DNA-binding domain superfamily/Winged helix DNA-binding domain"/>
    <property type="match status" value="1"/>
</dbReference>
<dbReference type="PANTHER" id="PTHR42756">
    <property type="entry name" value="TRANSCRIPTIONAL REGULATOR, MARR"/>
    <property type="match status" value="1"/>
</dbReference>
<organism evidence="5 6">
    <name type="scientific">Microbacterium alkaliflavum</name>
    <dbReference type="NCBI Taxonomy" id="3248839"/>
    <lineage>
        <taxon>Bacteria</taxon>
        <taxon>Bacillati</taxon>
        <taxon>Actinomycetota</taxon>
        <taxon>Actinomycetes</taxon>
        <taxon>Micrococcales</taxon>
        <taxon>Microbacteriaceae</taxon>
        <taxon>Microbacterium</taxon>
    </lineage>
</organism>
<reference evidence="5 6" key="1">
    <citation type="submission" date="2024-09" db="EMBL/GenBank/DDBJ databases">
        <authorList>
            <person name="Pan X."/>
        </authorList>
    </citation>
    <scope>NUCLEOTIDE SEQUENCE [LARGE SCALE GENOMIC DNA]</scope>
    <source>
        <strain evidence="5 6">B2969</strain>
    </source>
</reference>
<feature type="domain" description="HTH marR-type" evidence="4">
    <location>
        <begin position="3"/>
        <end position="135"/>
    </location>
</feature>
<dbReference type="Proteomes" id="UP001610861">
    <property type="component" value="Unassembled WGS sequence"/>
</dbReference>
<evidence type="ECO:0000313" key="6">
    <source>
        <dbReference type="Proteomes" id="UP001610861"/>
    </source>
</evidence>
<dbReference type="InterPro" id="IPR036390">
    <property type="entry name" value="WH_DNA-bd_sf"/>
</dbReference>
<dbReference type="SUPFAM" id="SSF46785">
    <property type="entry name" value="Winged helix' DNA-binding domain"/>
    <property type="match status" value="1"/>
</dbReference>
<accession>A0ABW7Q260</accession>
<dbReference type="InterPro" id="IPR036388">
    <property type="entry name" value="WH-like_DNA-bd_sf"/>
</dbReference>
<dbReference type="PRINTS" id="PR00598">
    <property type="entry name" value="HTHMARR"/>
</dbReference>
<dbReference type="Pfam" id="PF01047">
    <property type="entry name" value="MarR"/>
    <property type="match status" value="1"/>
</dbReference>